<dbReference type="Proteomes" id="UP000001660">
    <property type="component" value="Chromosome"/>
</dbReference>
<dbReference type="SMART" id="SM00091">
    <property type="entry name" value="PAS"/>
    <property type="match status" value="1"/>
</dbReference>
<feature type="domain" description="PAC" evidence="22">
    <location>
        <begin position="47"/>
        <end position="99"/>
    </location>
</feature>
<keyword evidence="6" id="KW-0004">4Fe-4S</keyword>
<evidence type="ECO:0000256" key="14">
    <source>
        <dbReference type="ARBA" id="ARBA00023004"/>
    </source>
</evidence>
<keyword evidence="14" id="KW-0408">Iron</keyword>
<keyword evidence="10" id="KW-0479">Metal-binding</keyword>
<evidence type="ECO:0000256" key="18">
    <source>
        <dbReference type="ARBA" id="ARBA00030800"/>
    </source>
</evidence>
<dbReference type="PANTHER" id="PTHR24421:SF10">
    <property type="entry name" value="NITRATE_NITRITE SENSOR PROTEIN NARQ"/>
    <property type="match status" value="1"/>
</dbReference>
<evidence type="ECO:0000313" key="23">
    <source>
        <dbReference type="EMBL" id="CBK40699.1"/>
    </source>
</evidence>
<dbReference type="SUPFAM" id="SSF55874">
    <property type="entry name" value="ATPase domain of HSP90 chaperone/DNA topoisomerase II/histidine kinase"/>
    <property type="match status" value="1"/>
</dbReference>
<dbReference type="AlphaFoldDB" id="D8PBU0"/>
<evidence type="ECO:0000256" key="5">
    <source>
        <dbReference type="ARBA" id="ARBA00017322"/>
    </source>
</evidence>
<feature type="domain" description="PAS" evidence="21">
    <location>
        <begin position="96"/>
        <end position="141"/>
    </location>
</feature>
<protein>
    <recommendedName>
        <fullName evidence="5">Oxygen sensor histidine kinase NreB</fullName>
        <ecNumber evidence="4">2.7.13.3</ecNumber>
    </recommendedName>
    <alternativeName>
        <fullName evidence="18">Nitrogen regulation protein B</fullName>
    </alternativeName>
</protein>
<dbReference type="InterPro" id="IPR050482">
    <property type="entry name" value="Sensor_HK_TwoCompSys"/>
</dbReference>
<evidence type="ECO:0000256" key="10">
    <source>
        <dbReference type="ARBA" id="ARBA00022723"/>
    </source>
</evidence>
<dbReference type="InterPro" id="IPR003594">
    <property type="entry name" value="HATPase_dom"/>
</dbReference>
<evidence type="ECO:0000256" key="15">
    <source>
        <dbReference type="ARBA" id="ARBA00023012"/>
    </source>
</evidence>
<keyword evidence="8" id="KW-0597">Phosphoprotein</keyword>
<dbReference type="PROSITE" id="PS50113">
    <property type="entry name" value="PAC"/>
    <property type="match status" value="2"/>
</dbReference>
<dbReference type="SMART" id="SM00387">
    <property type="entry name" value="HATPase_c"/>
    <property type="match status" value="1"/>
</dbReference>
<dbReference type="InterPro" id="IPR005467">
    <property type="entry name" value="His_kinase_dom"/>
</dbReference>
<evidence type="ECO:0000256" key="3">
    <source>
        <dbReference type="ARBA" id="ARBA00004496"/>
    </source>
</evidence>
<organism evidence="23 24">
    <name type="scientific">Nitrospira defluvii</name>
    <dbReference type="NCBI Taxonomy" id="330214"/>
    <lineage>
        <taxon>Bacteria</taxon>
        <taxon>Pseudomonadati</taxon>
        <taxon>Nitrospirota</taxon>
        <taxon>Nitrospiria</taxon>
        <taxon>Nitrospirales</taxon>
        <taxon>Nitrospiraceae</taxon>
        <taxon>Nitrospira</taxon>
    </lineage>
</organism>
<keyword evidence="15" id="KW-0902">Two-component regulatory system</keyword>
<dbReference type="STRING" id="330214.NIDE0936"/>
<keyword evidence="24" id="KW-1185">Reference proteome</keyword>
<sequence length="470" mass="52104">MGALPLAALHDPSELQQRAAACTSKPATGTTDIFQIIVANAEPGHTTEHDWTYLHRNGHTLPVHLSISAFPNGSGQIAGYVLVLQEIRKEIRSNDVLQHHAKLLDLANDAILVRDLERDTIDYWNDGAVRLYGWTSKEAAGAYIHDFLKTTFPQPLADIKKTFLAKGYWAGELLHTTRHGRRITVSSRWTLLKNSDGAASASLELNTDITEQKRAQEALTAAHEELEHRVAERTAALSDANSRLRILSRRLMEIQELERRAIARDLHDEIGQALTAIKMNLRELGEQRDGSTAAADGKPLSDSLQILDQVLRHIRNLALDLRPSMLDELGLVPALRWYIGRQAERAGWKVQFLADEVMTRPSPEVEISCFRLTQEALTNVARHAKATVVEVRLEMGRRQLDLIIRDNGIGFDSNLIRTGARAGTSVGLSGMEERVRLAGGHMVIQSAPSTGTEIRATFPIGPESAETEHE</sequence>
<evidence type="ECO:0000259" key="20">
    <source>
        <dbReference type="PROSITE" id="PS50109"/>
    </source>
</evidence>
<dbReference type="Gene3D" id="1.20.5.1930">
    <property type="match status" value="1"/>
</dbReference>
<keyword evidence="19" id="KW-0175">Coiled coil</keyword>
<comment type="cofactor">
    <cofactor evidence="2">
        <name>[4Fe-4S] cluster</name>
        <dbReference type="ChEBI" id="CHEBI:49883"/>
    </cofactor>
</comment>
<evidence type="ECO:0000256" key="6">
    <source>
        <dbReference type="ARBA" id="ARBA00022485"/>
    </source>
</evidence>
<dbReference type="GO" id="GO:0000155">
    <property type="term" value="F:phosphorelay sensor kinase activity"/>
    <property type="evidence" value="ECO:0007669"/>
    <property type="project" value="InterPro"/>
</dbReference>
<dbReference type="GO" id="GO:0016020">
    <property type="term" value="C:membrane"/>
    <property type="evidence" value="ECO:0007669"/>
    <property type="project" value="InterPro"/>
</dbReference>
<evidence type="ECO:0000256" key="17">
    <source>
        <dbReference type="ARBA" id="ARBA00024827"/>
    </source>
</evidence>
<feature type="coiled-coil region" evidence="19">
    <location>
        <begin position="209"/>
        <end position="257"/>
    </location>
</feature>
<keyword evidence="9 23" id="KW-0808">Transferase</keyword>
<feature type="domain" description="Histidine kinase" evidence="20">
    <location>
        <begin position="265"/>
        <end position="462"/>
    </location>
</feature>
<dbReference type="HOGENOM" id="CLU_580997_0_0_0"/>
<dbReference type="SMART" id="SM00086">
    <property type="entry name" value="PAC"/>
    <property type="match status" value="2"/>
</dbReference>
<name>D8PBU0_9BACT</name>
<dbReference type="CDD" id="cd00130">
    <property type="entry name" value="PAS"/>
    <property type="match status" value="1"/>
</dbReference>
<evidence type="ECO:0000259" key="22">
    <source>
        <dbReference type="PROSITE" id="PS50113"/>
    </source>
</evidence>
<dbReference type="GO" id="GO:0051539">
    <property type="term" value="F:4 iron, 4 sulfur cluster binding"/>
    <property type="evidence" value="ECO:0007669"/>
    <property type="project" value="UniProtKB-KW"/>
</dbReference>
<dbReference type="PANTHER" id="PTHR24421">
    <property type="entry name" value="NITRATE/NITRITE SENSOR PROTEIN NARX-RELATED"/>
    <property type="match status" value="1"/>
</dbReference>
<evidence type="ECO:0000256" key="13">
    <source>
        <dbReference type="ARBA" id="ARBA00022840"/>
    </source>
</evidence>
<dbReference type="PROSITE" id="PS50112">
    <property type="entry name" value="PAS"/>
    <property type="match status" value="1"/>
</dbReference>
<comment type="catalytic activity">
    <reaction evidence="1">
        <text>ATP + protein L-histidine = ADP + protein N-phospho-L-histidine.</text>
        <dbReference type="EC" id="2.7.13.3"/>
    </reaction>
</comment>
<dbReference type="PROSITE" id="PS50109">
    <property type="entry name" value="HIS_KIN"/>
    <property type="match status" value="1"/>
</dbReference>
<evidence type="ECO:0000313" key="24">
    <source>
        <dbReference type="Proteomes" id="UP000001660"/>
    </source>
</evidence>
<dbReference type="InterPro" id="IPR001610">
    <property type="entry name" value="PAC"/>
</dbReference>
<proteinExistence type="predicted"/>
<dbReference type="NCBIfam" id="TIGR00229">
    <property type="entry name" value="sensory_box"/>
    <property type="match status" value="1"/>
</dbReference>
<evidence type="ECO:0000256" key="16">
    <source>
        <dbReference type="ARBA" id="ARBA00023014"/>
    </source>
</evidence>
<dbReference type="InterPro" id="IPR000700">
    <property type="entry name" value="PAS-assoc_C"/>
</dbReference>
<dbReference type="EC" id="2.7.13.3" evidence="4"/>
<dbReference type="GO" id="GO:0046983">
    <property type="term" value="F:protein dimerization activity"/>
    <property type="evidence" value="ECO:0007669"/>
    <property type="project" value="InterPro"/>
</dbReference>
<dbReference type="GO" id="GO:0005737">
    <property type="term" value="C:cytoplasm"/>
    <property type="evidence" value="ECO:0007669"/>
    <property type="project" value="UniProtKB-SubCell"/>
</dbReference>
<dbReference type="eggNOG" id="COG4585">
    <property type="taxonomic scope" value="Bacteria"/>
</dbReference>
<dbReference type="PRINTS" id="PR00344">
    <property type="entry name" value="BCTRLSENSOR"/>
</dbReference>
<dbReference type="CDD" id="cd16917">
    <property type="entry name" value="HATPase_UhpB-NarQ-NarX-like"/>
    <property type="match status" value="1"/>
</dbReference>
<dbReference type="EMBL" id="FP929003">
    <property type="protein sequence ID" value="CBK40699.1"/>
    <property type="molecule type" value="Genomic_DNA"/>
</dbReference>
<dbReference type="Gene3D" id="3.30.565.10">
    <property type="entry name" value="Histidine kinase-like ATPase, C-terminal domain"/>
    <property type="match status" value="1"/>
</dbReference>
<dbReference type="GO" id="GO:0046872">
    <property type="term" value="F:metal ion binding"/>
    <property type="evidence" value="ECO:0007669"/>
    <property type="project" value="UniProtKB-KW"/>
</dbReference>
<feature type="domain" description="PAC" evidence="22">
    <location>
        <begin position="169"/>
        <end position="221"/>
    </location>
</feature>
<keyword evidence="7" id="KW-0963">Cytoplasm</keyword>
<dbReference type="Gene3D" id="3.30.450.20">
    <property type="entry name" value="PAS domain"/>
    <property type="match status" value="2"/>
</dbReference>
<dbReference type="GO" id="GO:0005524">
    <property type="term" value="F:ATP binding"/>
    <property type="evidence" value="ECO:0007669"/>
    <property type="project" value="UniProtKB-KW"/>
</dbReference>
<keyword evidence="11" id="KW-0547">Nucleotide-binding</keyword>
<evidence type="ECO:0000256" key="12">
    <source>
        <dbReference type="ARBA" id="ARBA00022777"/>
    </source>
</evidence>
<dbReference type="SUPFAM" id="SSF55785">
    <property type="entry name" value="PYP-like sensor domain (PAS domain)"/>
    <property type="match status" value="2"/>
</dbReference>
<dbReference type="Pfam" id="PF02518">
    <property type="entry name" value="HATPase_c"/>
    <property type="match status" value="1"/>
</dbReference>
<comment type="subcellular location">
    <subcellularLocation>
        <location evidence="3">Cytoplasm</location>
    </subcellularLocation>
</comment>
<accession>D8PBU0</accession>
<dbReference type="InterPro" id="IPR004358">
    <property type="entry name" value="Sig_transdc_His_kin-like_C"/>
</dbReference>
<evidence type="ECO:0000256" key="7">
    <source>
        <dbReference type="ARBA" id="ARBA00022490"/>
    </source>
</evidence>
<evidence type="ECO:0000256" key="4">
    <source>
        <dbReference type="ARBA" id="ARBA00012438"/>
    </source>
</evidence>
<keyword evidence="16" id="KW-0411">Iron-sulfur</keyword>
<dbReference type="Pfam" id="PF07730">
    <property type="entry name" value="HisKA_3"/>
    <property type="match status" value="1"/>
</dbReference>
<evidence type="ECO:0000256" key="2">
    <source>
        <dbReference type="ARBA" id="ARBA00001966"/>
    </source>
</evidence>
<reference evidence="23 24" key="1">
    <citation type="journal article" date="2010" name="Proc. Natl. Acad. Sci. U.S.A.">
        <title>A Nitrospira metagenome illuminates the physiology and evolution of globally important nitrite-oxidizing bacteria.</title>
        <authorList>
            <person name="Lucker S."/>
            <person name="Wagner M."/>
            <person name="Maixner F."/>
            <person name="Pelletier E."/>
            <person name="Koch H."/>
            <person name="Vacherie B."/>
            <person name="Rattei T."/>
            <person name="Sinninghe Damste J."/>
            <person name="Spieck E."/>
            <person name="Le Paslier D."/>
            <person name="Daims H."/>
        </authorList>
    </citation>
    <scope>NUCLEOTIDE SEQUENCE [LARGE SCALE GENOMIC DNA]</scope>
</reference>
<evidence type="ECO:0000256" key="11">
    <source>
        <dbReference type="ARBA" id="ARBA00022741"/>
    </source>
</evidence>
<dbReference type="KEGG" id="nde:NIDE0936"/>
<evidence type="ECO:0000256" key="19">
    <source>
        <dbReference type="SAM" id="Coils"/>
    </source>
</evidence>
<comment type="function">
    <text evidence="17">Member of the two-component regulatory system NreB/NreC involved in the control of dissimilatory nitrate/nitrite reduction in response to oxygen. NreB functions as a direct oxygen sensor histidine kinase which is autophosphorylated, in the absence of oxygen, probably at the conserved histidine residue, and transfers its phosphate group probably to a conserved aspartate residue of NreC. NreB/NreC activates the expression of the nitrate (narGHJI) and nitrite (nir) reductase operons, as well as the putative nitrate transporter gene narT.</text>
</comment>
<evidence type="ECO:0000259" key="21">
    <source>
        <dbReference type="PROSITE" id="PS50112"/>
    </source>
</evidence>
<dbReference type="InterPro" id="IPR036890">
    <property type="entry name" value="HATPase_C_sf"/>
</dbReference>
<gene>
    <name evidence="23" type="ORF">NIDE0936</name>
</gene>
<evidence type="ECO:0000256" key="9">
    <source>
        <dbReference type="ARBA" id="ARBA00022679"/>
    </source>
</evidence>
<dbReference type="InterPro" id="IPR035965">
    <property type="entry name" value="PAS-like_dom_sf"/>
</dbReference>
<evidence type="ECO:0000256" key="1">
    <source>
        <dbReference type="ARBA" id="ARBA00000085"/>
    </source>
</evidence>
<dbReference type="InterPro" id="IPR000014">
    <property type="entry name" value="PAS"/>
</dbReference>
<keyword evidence="12 23" id="KW-0418">Kinase</keyword>
<dbReference type="InterPro" id="IPR011712">
    <property type="entry name" value="Sig_transdc_His_kin_sub3_dim/P"/>
</dbReference>
<dbReference type="Pfam" id="PF13426">
    <property type="entry name" value="PAS_9"/>
    <property type="match status" value="2"/>
</dbReference>
<evidence type="ECO:0000256" key="8">
    <source>
        <dbReference type="ARBA" id="ARBA00022553"/>
    </source>
</evidence>
<keyword evidence="13" id="KW-0067">ATP-binding</keyword>